<dbReference type="EMBL" id="BJXN01000003">
    <property type="protein sequence ID" value="GEM89139.1"/>
    <property type="molecule type" value="Genomic_DNA"/>
</dbReference>
<dbReference type="InterPro" id="IPR033399">
    <property type="entry name" value="TP_0789-like"/>
</dbReference>
<reference evidence="3 4" key="1">
    <citation type="submission" date="2019-07" db="EMBL/GenBank/DDBJ databases">
        <title>Whole genome shotgun sequence of Oceanithermus desulfurans NBRC 100063.</title>
        <authorList>
            <person name="Hosoyama A."/>
            <person name="Uohara A."/>
            <person name="Ohji S."/>
            <person name="Ichikawa N."/>
        </authorList>
    </citation>
    <scope>NUCLEOTIDE SEQUENCE [LARGE SCALE GENOMIC DNA]</scope>
    <source>
        <strain evidence="3 4">NBRC 100063</strain>
    </source>
</reference>
<dbReference type="OrthoDB" id="25232at2"/>
<feature type="chain" id="PRO_5022084578" evidence="1">
    <location>
        <begin position="21"/>
        <end position="219"/>
    </location>
</feature>
<dbReference type="RefSeq" id="WP_147145637.1">
    <property type="nucleotide sequence ID" value="NZ_BJXN01000003.1"/>
</dbReference>
<evidence type="ECO:0000313" key="4">
    <source>
        <dbReference type="Proteomes" id="UP000321827"/>
    </source>
</evidence>
<proteinExistence type="predicted"/>
<gene>
    <name evidence="3" type="ORF">ODE01S_05730</name>
</gene>
<feature type="signal peptide" evidence="1">
    <location>
        <begin position="1"/>
        <end position="20"/>
    </location>
</feature>
<dbReference type="CDD" id="cd16324">
    <property type="entry name" value="LolA_fold-like"/>
    <property type="match status" value="1"/>
</dbReference>
<name>A0A511RHM0_9DEIN</name>
<dbReference type="Pfam" id="PF17131">
    <property type="entry name" value="LolA_like"/>
    <property type="match status" value="1"/>
</dbReference>
<organism evidence="3 4">
    <name type="scientific">Oceanithermus desulfurans NBRC 100063</name>
    <dbReference type="NCBI Taxonomy" id="1227550"/>
    <lineage>
        <taxon>Bacteria</taxon>
        <taxon>Thermotogati</taxon>
        <taxon>Deinococcota</taxon>
        <taxon>Deinococci</taxon>
        <taxon>Thermales</taxon>
        <taxon>Thermaceae</taxon>
        <taxon>Oceanithermus</taxon>
    </lineage>
</organism>
<accession>A0A511RHM0</accession>
<evidence type="ECO:0000259" key="2">
    <source>
        <dbReference type="Pfam" id="PF17131"/>
    </source>
</evidence>
<keyword evidence="1" id="KW-0732">Signal</keyword>
<dbReference type="AlphaFoldDB" id="A0A511RHM0"/>
<protein>
    <submittedName>
        <fullName evidence="3">Membrane protein</fullName>
    </submittedName>
</protein>
<sequence>MRRGLALLVLLGLPALAVSAEALFDQVAQVLDQSPWEARLQGRIVTPGGDAQEADLIVKTLPEKQIVRIEFQKPDALADNYVVITPDKVYNYLFLTNQVVVYPRAKARIEGLGFDLSRMGDLRKLGEEGEVVWDAPQEVRFQKRPAWHVVGRAPDPDASGFARVEVWIDREEKRPLRTAFYDAEGQPLSDLEWTAFKTARFTADDLVAFPPDAEWIEKK</sequence>
<feature type="domain" description="Uncharacterized protein TP-0789" evidence="2">
    <location>
        <begin position="69"/>
        <end position="198"/>
    </location>
</feature>
<evidence type="ECO:0000313" key="3">
    <source>
        <dbReference type="EMBL" id="GEM89139.1"/>
    </source>
</evidence>
<comment type="caution">
    <text evidence="3">The sequence shown here is derived from an EMBL/GenBank/DDBJ whole genome shotgun (WGS) entry which is preliminary data.</text>
</comment>
<evidence type="ECO:0000256" key="1">
    <source>
        <dbReference type="SAM" id="SignalP"/>
    </source>
</evidence>
<dbReference type="Gene3D" id="2.50.20.10">
    <property type="entry name" value="Lipoprotein localisation LolA/LolB/LppX"/>
    <property type="match status" value="1"/>
</dbReference>
<dbReference type="Proteomes" id="UP000321827">
    <property type="component" value="Unassembled WGS sequence"/>
</dbReference>